<organism evidence="2 3">
    <name type="scientific">Symbiodinium pilosum</name>
    <name type="common">Dinoflagellate</name>
    <dbReference type="NCBI Taxonomy" id="2952"/>
    <lineage>
        <taxon>Eukaryota</taxon>
        <taxon>Sar</taxon>
        <taxon>Alveolata</taxon>
        <taxon>Dinophyceae</taxon>
        <taxon>Suessiales</taxon>
        <taxon>Symbiodiniaceae</taxon>
        <taxon>Symbiodinium</taxon>
    </lineage>
</organism>
<evidence type="ECO:0000256" key="1">
    <source>
        <dbReference type="SAM" id="MobiDB-lite"/>
    </source>
</evidence>
<proteinExistence type="predicted"/>
<feature type="region of interest" description="Disordered" evidence="1">
    <location>
        <begin position="1"/>
        <end position="29"/>
    </location>
</feature>
<comment type="caution">
    <text evidence="2">The sequence shown here is derived from an EMBL/GenBank/DDBJ whole genome shotgun (WGS) entry which is preliminary data.</text>
</comment>
<feature type="non-terminal residue" evidence="2">
    <location>
        <position position="1"/>
    </location>
</feature>
<keyword evidence="3" id="KW-1185">Reference proteome</keyword>
<dbReference type="Proteomes" id="UP000649617">
    <property type="component" value="Unassembled WGS sequence"/>
</dbReference>
<reference evidence="2" key="1">
    <citation type="submission" date="2021-02" db="EMBL/GenBank/DDBJ databases">
        <authorList>
            <person name="Dougan E. K."/>
            <person name="Rhodes N."/>
            <person name="Thang M."/>
            <person name="Chan C."/>
        </authorList>
    </citation>
    <scope>NUCLEOTIDE SEQUENCE</scope>
</reference>
<accession>A0A812UBG4</accession>
<evidence type="ECO:0000313" key="3">
    <source>
        <dbReference type="Proteomes" id="UP000649617"/>
    </source>
</evidence>
<evidence type="ECO:0000313" key="2">
    <source>
        <dbReference type="EMBL" id="CAE7570016.1"/>
    </source>
</evidence>
<gene>
    <name evidence="2" type="ORF">SPIL2461_LOCUS15345</name>
</gene>
<name>A0A812UBG4_SYMPI</name>
<feature type="compositionally biased region" description="Polar residues" evidence="1">
    <location>
        <begin position="10"/>
        <end position="29"/>
    </location>
</feature>
<dbReference type="AlphaFoldDB" id="A0A812UBG4"/>
<sequence length="219" mass="24206">MCRRAKSQRRQSSNASTTPLPGRSTSSTTWSCTNLCGRRSPMTSRSLAILGLVVDCEESAVNYDIYMVVSKPWSLSGFIGSDATFLREAAGEAEANITHLHKALSNLDSRLAQLAYASNNAHLNTYIQSEVDESIPTFLAAAEKIRPDACLEAASKLQEKLFQNPAIKFCHGKDLTIYFTMKPSRNIEDKVKFRCVAGSEGRYLGMRDPTQKDGYLPLK</sequence>
<protein>
    <submittedName>
        <fullName evidence="2">Uncharacterized protein</fullName>
    </submittedName>
</protein>
<dbReference type="EMBL" id="CAJNIZ010037202">
    <property type="protein sequence ID" value="CAE7570016.1"/>
    <property type="molecule type" value="Genomic_DNA"/>
</dbReference>